<dbReference type="InterPro" id="IPR050731">
    <property type="entry name" value="HRD1_E3_ubiq-ligases"/>
</dbReference>
<evidence type="ECO:0000256" key="2">
    <source>
        <dbReference type="ARBA" id="ARBA00004477"/>
    </source>
</evidence>
<comment type="subcellular location">
    <subcellularLocation>
        <location evidence="2">Endoplasmic reticulum membrane</location>
        <topology evidence="2">Multi-pass membrane protein</topology>
    </subcellularLocation>
</comment>
<keyword evidence="12" id="KW-0862">Zinc</keyword>
<dbReference type="PANTHER" id="PTHR22763:SF184">
    <property type="entry name" value="E3 UBIQUITIN-PROTEIN LIGASE SYNOVIOLIN"/>
    <property type="match status" value="1"/>
</dbReference>
<evidence type="ECO:0000256" key="16">
    <source>
        <dbReference type="SAM" id="MobiDB-lite"/>
    </source>
</evidence>
<dbReference type="Pfam" id="PF25563">
    <property type="entry name" value="TPR_SYVN1_N"/>
    <property type="match status" value="1"/>
</dbReference>
<evidence type="ECO:0000256" key="11">
    <source>
        <dbReference type="ARBA" id="ARBA00022824"/>
    </source>
</evidence>
<feature type="region of interest" description="Disordered" evidence="16">
    <location>
        <begin position="479"/>
        <end position="581"/>
    </location>
</feature>
<reference evidence="19" key="1">
    <citation type="submission" date="2017-01" db="EMBL/GenBank/DDBJ databases">
        <title>A deep insight into the sialotranscriptome of adult male and female Cluex tarsalis mosquitoes.</title>
        <authorList>
            <person name="Ribeiro J.M."/>
            <person name="Moreira F."/>
            <person name="Bernard K.A."/>
            <person name="Calvo E."/>
        </authorList>
    </citation>
    <scope>NUCLEOTIDE SEQUENCE</scope>
    <source>
        <strain evidence="19">Kern County</strain>
        <tissue evidence="19">Salivary glands</tissue>
    </source>
</reference>
<keyword evidence="9 15" id="KW-0863">Zinc-finger</keyword>
<comment type="pathway">
    <text evidence="3">Protein modification; protein ubiquitination.</text>
</comment>
<feature type="transmembrane region" description="Helical" evidence="17">
    <location>
        <begin position="216"/>
        <end position="244"/>
    </location>
</feature>
<keyword evidence="13 17" id="KW-1133">Transmembrane helix</keyword>
<dbReference type="GO" id="GO:0016567">
    <property type="term" value="P:protein ubiquitination"/>
    <property type="evidence" value="ECO:0007669"/>
    <property type="project" value="UniProtKB-UniPathway"/>
</dbReference>
<evidence type="ECO:0000256" key="9">
    <source>
        <dbReference type="ARBA" id="ARBA00022771"/>
    </source>
</evidence>
<feature type="transmembrane region" description="Helical" evidence="17">
    <location>
        <begin position="43"/>
        <end position="60"/>
    </location>
</feature>
<dbReference type="Gene3D" id="3.30.40.10">
    <property type="entry name" value="Zinc/RING finger domain, C3HC4 (zinc finger)"/>
    <property type="match status" value="1"/>
</dbReference>
<dbReference type="Pfam" id="PF13639">
    <property type="entry name" value="zf-RING_2"/>
    <property type="match status" value="1"/>
</dbReference>
<dbReference type="PROSITE" id="PS50089">
    <property type="entry name" value="ZF_RING_2"/>
    <property type="match status" value="1"/>
</dbReference>
<feature type="transmembrane region" description="Helical" evidence="17">
    <location>
        <begin position="102"/>
        <end position="119"/>
    </location>
</feature>
<keyword evidence="7 17" id="KW-0812">Transmembrane</keyword>
<protein>
    <recommendedName>
        <fullName evidence="5">RING-type E3 ubiquitin transferase</fullName>
        <ecNumber evidence="5">2.3.2.27</ecNumber>
    </recommendedName>
</protein>
<feature type="compositionally biased region" description="Acidic residues" evidence="16">
    <location>
        <begin position="506"/>
        <end position="515"/>
    </location>
</feature>
<evidence type="ECO:0000256" key="4">
    <source>
        <dbReference type="ARBA" id="ARBA00010089"/>
    </source>
</evidence>
<evidence type="ECO:0000256" key="12">
    <source>
        <dbReference type="ARBA" id="ARBA00022833"/>
    </source>
</evidence>
<comment type="similarity">
    <text evidence="4">Belongs to the HRD1 family.</text>
</comment>
<dbReference type="EC" id="2.3.2.27" evidence="5"/>
<evidence type="ECO:0000256" key="1">
    <source>
        <dbReference type="ARBA" id="ARBA00000900"/>
    </source>
</evidence>
<evidence type="ECO:0000256" key="5">
    <source>
        <dbReference type="ARBA" id="ARBA00012483"/>
    </source>
</evidence>
<comment type="catalytic activity">
    <reaction evidence="1">
        <text>S-ubiquitinyl-[E2 ubiquitin-conjugating enzyme]-L-cysteine + [acceptor protein]-L-lysine = [E2 ubiquitin-conjugating enzyme]-L-cysteine + N(6)-ubiquitinyl-[acceptor protein]-L-lysine.</text>
        <dbReference type="EC" id="2.3.2.27"/>
    </reaction>
</comment>
<evidence type="ECO:0000256" key="8">
    <source>
        <dbReference type="ARBA" id="ARBA00022723"/>
    </source>
</evidence>
<dbReference type="FunFam" id="3.30.40.10:FF:000088">
    <property type="entry name" value="E3 ubiquitin-protein ligase synoviolin"/>
    <property type="match status" value="1"/>
</dbReference>
<name>A0A1Q3FE12_CULTA</name>
<feature type="transmembrane region" description="Helical" evidence="17">
    <location>
        <begin position="131"/>
        <end position="150"/>
    </location>
</feature>
<feature type="compositionally biased region" description="Basic and acidic residues" evidence="16">
    <location>
        <begin position="556"/>
        <end position="566"/>
    </location>
</feature>
<accession>A0A1Q3FE12</accession>
<dbReference type="GO" id="GO:0036503">
    <property type="term" value="P:ERAD pathway"/>
    <property type="evidence" value="ECO:0007669"/>
    <property type="project" value="TreeGrafter"/>
</dbReference>
<feature type="compositionally biased region" description="Low complexity" evidence="16">
    <location>
        <begin position="538"/>
        <end position="554"/>
    </location>
</feature>
<evidence type="ECO:0000256" key="17">
    <source>
        <dbReference type="SAM" id="Phobius"/>
    </source>
</evidence>
<dbReference type="InterPro" id="IPR058051">
    <property type="entry name" value="Znf_RING_synoviolin"/>
</dbReference>
<evidence type="ECO:0000313" key="19">
    <source>
        <dbReference type="EMBL" id="JAV25777.1"/>
    </source>
</evidence>
<feature type="compositionally biased region" description="Low complexity" evidence="16">
    <location>
        <begin position="348"/>
        <end position="360"/>
    </location>
</feature>
<dbReference type="InterPro" id="IPR001841">
    <property type="entry name" value="Znf_RING"/>
</dbReference>
<dbReference type="AlphaFoldDB" id="A0A1Q3FE12"/>
<keyword evidence="8" id="KW-0479">Metal-binding</keyword>
<dbReference type="GO" id="GO:0008270">
    <property type="term" value="F:zinc ion binding"/>
    <property type="evidence" value="ECO:0007669"/>
    <property type="project" value="UniProtKB-KW"/>
</dbReference>
<evidence type="ECO:0000256" key="3">
    <source>
        <dbReference type="ARBA" id="ARBA00004906"/>
    </source>
</evidence>
<dbReference type="UniPathway" id="UPA00143"/>
<keyword evidence="10" id="KW-0833">Ubl conjugation pathway</keyword>
<dbReference type="CDD" id="cd16479">
    <property type="entry name" value="RING-H2_synoviolin"/>
    <property type="match status" value="1"/>
</dbReference>
<feature type="transmembrane region" description="Helical" evidence="17">
    <location>
        <begin position="171"/>
        <end position="196"/>
    </location>
</feature>
<dbReference type="SMART" id="SM00184">
    <property type="entry name" value="RING"/>
    <property type="match status" value="1"/>
</dbReference>
<dbReference type="InterPro" id="IPR013083">
    <property type="entry name" value="Znf_RING/FYVE/PHD"/>
</dbReference>
<dbReference type="GO" id="GO:0005789">
    <property type="term" value="C:endoplasmic reticulum membrane"/>
    <property type="evidence" value="ECO:0007669"/>
    <property type="project" value="UniProtKB-SubCell"/>
</dbReference>
<evidence type="ECO:0000256" key="6">
    <source>
        <dbReference type="ARBA" id="ARBA00022679"/>
    </source>
</evidence>
<evidence type="ECO:0000256" key="10">
    <source>
        <dbReference type="ARBA" id="ARBA00022786"/>
    </source>
</evidence>
<sequence length="581" mass="64619">MRALGISVISLALTGMVIGNAYYQKKQFYPSVVYITKSNPSMAVIYIQSLVLVLMLGKLMKKVFLGTLRAAEFEHLMERFWYALTETCLAFTVFRDDFNPKFVALFTVLLFLKSFHWLAEDRVDYMERSPVIGWIFHLRVAGLLACLGVLDYQLIAYAYQSTIAKGATVQLVFGFEYAILMTMVLNTAIKYMFHAAELRSDTPWENKAVFLLYTELIIGLIRVILYVIFVILMVKIYTLPLFAFRPMYYTMRNFKKALNDVILSRRAIRNMNTLYPDATPEELQLSDNICIICREDMISSSKKLPCGHIFHTACLRSWFQRQQTCPTCRLNILRTPITTTAPNPIQPAAGNDANNQNDANRSTSTMGAGQAGSGAAAAQPNGAPGMVFPPMPFIGIPPSTLLMPLPPVPPALDSLTDEELRAMEGNERRHVEERIKHLQNIRTLLDASVALMNQYSTIVARLPPVEIVPPVTTSAVIPPAAPSTEAPSSSAANAVPTTVKQPAEVQIEDLGSDDDSVTKLKKEPLPSTSKAFLITPDQQQQQQQSPSTSSSSASVRHSEDSEMSEIRRRRLEKFGASSGSK</sequence>
<dbReference type="PANTHER" id="PTHR22763">
    <property type="entry name" value="RING ZINC FINGER PROTEIN"/>
    <property type="match status" value="1"/>
</dbReference>
<dbReference type="SUPFAM" id="SSF57850">
    <property type="entry name" value="RING/U-box"/>
    <property type="match status" value="1"/>
</dbReference>
<keyword evidence="11" id="KW-0256">Endoplasmic reticulum</keyword>
<proteinExistence type="inferred from homology"/>
<evidence type="ECO:0000259" key="18">
    <source>
        <dbReference type="PROSITE" id="PS50089"/>
    </source>
</evidence>
<evidence type="ECO:0000256" key="15">
    <source>
        <dbReference type="PROSITE-ProRule" id="PRU00175"/>
    </source>
</evidence>
<evidence type="ECO:0000256" key="13">
    <source>
        <dbReference type="ARBA" id="ARBA00022989"/>
    </source>
</evidence>
<dbReference type="GO" id="GO:0061630">
    <property type="term" value="F:ubiquitin protein ligase activity"/>
    <property type="evidence" value="ECO:0007669"/>
    <property type="project" value="UniProtKB-EC"/>
</dbReference>
<feature type="domain" description="RING-type" evidence="18">
    <location>
        <begin position="290"/>
        <end position="329"/>
    </location>
</feature>
<feature type="region of interest" description="Disordered" evidence="16">
    <location>
        <begin position="339"/>
        <end position="379"/>
    </location>
</feature>
<keyword evidence="14 17" id="KW-0472">Membrane</keyword>
<feature type="compositionally biased region" description="Low complexity" evidence="16">
    <location>
        <begin position="482"/>
        <end position="494"/>
    </location>
</feature>
<dbReference type="InterPro" id="IPR057992">
    <property type="entry name" value="TPR_SYVN1_N"/>
</dbReference>
<keyword evidence="6" id="KW-0808">Transferase</keyword>
<dbReference type="GO" id="GO:0043161">
    <property type="term" value="P:proteasome-mediated ubiquitin-dependent protein catabolic process"/>
    <property type="evidence" value="ECO:0007669"/>
    <property type="project" value="TreeGrafter"/>
</dbReference>
<evidence type="ECO:0000256" key="14">
    <source>
        <dbReference type="ARBA" id="ARBA00023136"/>
    </source>
</evidence>
<dbReference type="EMBL" id="GFDL01009268">
    <property type="protein sequence ID" value="JAV25777.1"/>
    <property type="molecule type" value="Transcribed_RNA"/>
</dbReference>
<organism evidence="19">
    <name type="scientific">Culex tarsalis</name>
    <name type="common">Encephalitis mosquito</name>
    <dbReference type="NCBI Taxonomy" id="7177"/>
    <lineage>
        <taxon>Eukaryota</taxon>
        <taxon>Metazoa</taxon>
        <taxon>Ecdysozoa</taxon>
        <taxon>Arthropoda</taxon>
        <taxon>Hexapoda</taxon>
        <taxon>Insecta</taxon>
        <taxon>Pterygota</taxon>
        <taxon>Neoptera</taxon>
        <taxon>Endopterygota</taxon>
        <taxon>Diptera</taxon>
        <taxon>Nematocera</taxon>
        <taxon>Culicoidea</taxon>
        <taxon>Culicidae</taxon>
        <taxon>Culicinae</taxon>
        <taxon>Culicini</taxon>
        <taxon>Culex</taxon>
        <taxon>Culex</taxon>
    </lineage>
</organism>
<evidence type="ECO:0000256" key="7">
    <source>
        <dbReference type="ARBA" id="ARBA00022692"/>
    </source>
</evidence>